<dbReference type="PANTHER" id="PTHR30327:SF1">
    <property type="entry name" value="UPF0301 PROTEIN YQGE"/>
    <property type="match status" value="1"/>
</dbReference>
<accession>A0A7T0KEJ2</accession>
<protein>
    <submittedName>
        <fullName evidence="2">YqgE/AlgH family protein</fullName>
    </submittedName>
</protein>
<dbReference type="AlphaFoldDB" id="A0A7T0KEJ2"/>
<keyword evidence="3" id="KW-1185">Reference proteome</keyword>
<dbReference type="InterPro" id="IPR003774">
    <property type="entry name" value="AlgH-like"/>
</dbReference>
<name>A0A7T0KEJ2_9CORY</name>
<dbReference type="Gene3D" id="3.40.1740.10">
    <property type="entry name" value="VC0467-like"/>
    <property type="match status" value="1"/>
</dbReference>
<comment type="similarity">
    <text evidence="1">Belongs to the UPF0301 (AlgH) family.</text>
</comment>
<dbReference type="KEGG" id="cliz:G7Y31_11765"/>
<dbReference type="PANTHER" id="PTHR30327">
    <property type="entry name" value="UNCHARACTERIZED PROTEIN YQGE"/>
    <property type="match status" value="1"/>
</dbReference>
<evidence type="ECO:0000313" key="2">
    <source>
        <dbReference type="EMBL" id="QPK79147.1"/>
    </source>
</evidence>
<dbReference type="RefSeq" id="WP_165009337.1">
    <property type="nucleotide sequence ID" value="NZ_CP064954.1"/>
</dbReference>
<organism evidence="2 3">
    <name type="scientific">Corynebacterium lizhenjunii</name>
    <dbReference type="NCBI Taxonomy" id="2709394"/>
    <lineage>
        <taxon>Bacteria</taxon>
        <taxon>Bacillati</taxon>
        <taxon>Actinomycetota</taxon>
        <taxon>Actinomycetes</taxon>
        <taxon>Mycobacteriales</taxon>
        <taxon>Corynebacteriaceae</taxon>
        <taxon>Corynebacterium</taxon>
    </lineage>
</organism>
<dbReference type="EMBL" id="CP064954">
    <property type="protein sequence ID" value="QPK79147.1"/>
    <property type="molecule type" value="Genomic_DNA"/>
</dbReference>
<dbReference type="GO" id="GO:0005829">
    <property type="term" value="C:cytosol"/>
    <property type="evidence" value="ECO:0007669"/>
    <property type="project" value="TreeGrafter"/>
</dbReference>
<evidence type="ECO:0000256" key="1">
    <source>
        <dbReference type="ARBA" id="ARBA00009600"/>
    </source>
</evidence>
<gene>
    <name evidence="2" type="ORF">G7Y31_11765</name>
</gene>
<reference evidence="2 3" key="1">
    <citation type="submission" date="2020-11" db="EMBL/GenBank/DDBJ databases">
        <title>Corynebacterium sp. ZJ-599.</title>
        <authorList>
            <person name="Zhou J."/>
        </authorList>
    </citation>
    <scope>NUCLEOTIDE SEQUENCE [LARGE SCALE GENOMIC DNA]</scope>
    <source>
        <strain evidence="2 3">ZJ-599</strain>
    </source>
</reference>
<proteinExistence type="inferred from homology"/>
<evidence type="ECO:0000313" key="3">
    <source>
        <dbReference type="Proteomes" id="UP000594681"/>
    </source>
</evidence>
<dbReference type="Proteomes" id="UP000594681">
    <property type="component" value="Chromosome"/>
</dbReference>
<dbReference type="Pfam" id="PF02622">
    <property type="entry name" value="DUF179"/>
    <property type="match status" value="1"/>
</dbReference>
<dbReference type="SUPFAM" id="SSF143456">
    <property type="entry name" value="VC0467-like"/>
    <property type="match status" value="1"/>
</dbReference>
<sequence length="198" mass="22269">MLIEPRELFTDLERNPVEVGQLLIAAPNLEDQTYSRNVVIIYNQTSQFTEGLMLNRVSDVAPPVRGIFDELYAPPKAFYYGGDVEPMGTLTIGVVAPGVNASKHPFLAPIAPRVAMVDVRAGEEMRGVLTHMRSFLGRFIWDNQELERQIEDGDWYVAPALASDVIAPASVDLWAEVMRRQPMPLPLYSTFPQEPYYN</sequence>